<proteinExistence type="predicted"/>
<dbReference type="EMBL" id="AP025028">
    <property type="protein sequence ID" value="BDA77634.1"/>
    <property type="molecule type" value="Genomic_DNA"/>
</dbReference>
<evidence type="ECO:0000313" key="1">
    <source>
        <dbReference type="EMBL" id="BDA77634.1"/>
    </source>
</evidence>
<dbReference type="RefSeq" id="WP_109020077.1">
    <property type="nucleotide sequence ID" value="NZ_AP025028.1"/>
</dbReference>
<keyword evidence="2" id="KW-1185">Reference proteome</keyword>
<gene>
    <name evidence="1" type="ORF">LPTSP3_g05640</name>
</gene>
<name>A0ABM7UQL2_9LEPT</name>
<dbReference type="NCBIfam" id="NF047513">
    <property type="entry name" value="LIC_13246_fam"/>
    <property type="match status" value="1"/>
</dbReference>
<reference evidence="1 2" key="1">
    <citation type="submission" date="2021-08" db="EMBL/GenBank/DDBJ databases">
        <title>Complete genome sequence of Leptospira kobayashii strain E30.</title>
        <authorList>
            <person name="Nakao R."/>
            <person name="Nakamura S."/>
            <person name="Masuzawa T."/>
            <person name="Koizumi N."/>
        </authorList>
    </citation>
    <scope>NUCLEOTIDE SEQUENCE [LARGE SCALE GENOMIC DNA]</scope>
    <source>
        <strain evidence="1 2">E30</strain>
    </source>
</reference>
<dbReference type="Proteomes" id="UP000245263">
    <property type="component" value="Chromosome 1"/>
</dbReference>
<evidence type="ECO:0000313" key="2">
    <source>
        <dbReference type="Proteomes" id="UP000245263"/>
    </source>
</evidence>
<organism evidence="1 2">
    <name type="scientific">Leptospira kobayashii</name>
    <dbReference type="NCBI Taxonomy" id="1917830"/>
    <lineage>
        <taxon>Bacteria</taxon>
        <taxon>Pseudomonadati</taxon>
        <taxon>Spirochaetota</taxon>
        <taxon>Spirochaetia</taxon>
        <taxon>Leptospirales</taxon>
        <taxon>Leptospiraceae</taxon>
        <taxon>Leptospira</taxon>
    </lineage>
</organism>
<accession>A0ABM7UQL2</accession>
<protein>
    <submittedName>
        <fullName evidence="1">Uncharacterized protein</fullName>
    </submittedName>
</protein>
<sequence length="130" mass="15201">MHEEKTVLWRELTSRKEEFQHILRVLNHYYEVCNIQNTKLQKFRQALVESPAAKIRVFLSKIGDYEYYVSACITEGSFSPHTWIHIDGISEERSRMVLIGNSDHPVFSITSMGDLFSQNTEPTKEEHLLT</sequence>